<feature type="compositionally biased region" description="Polar residues" evidence="1">
    <location>
        <begin position="85"/>
        <end position="103"/>
    </location>
</feature>
<feature type="region of interest" description="Disordered" evidence="1">
    <location>
        <begin position="1"/>
        <end position="21"/>
    </location>
</feature>
<dbReference type="EMBL" id="JAAAXW010000421">
    <property type="protein sequence ID" value="KAF9537323.1"/>
    <property type="molecule type" value="Genomic_DNA"/>
</dbReference>
<organism evidence="2 3">
    <name type="scientific">Mortierella hygrophila</name>
    <dbReference type="NCBI Taxonomy" id="979708"/>
    <lineage>
        <taxon>Eukaryota</taxon>
        <taxon>Fungi</taxon>
        <taxon>Fungi incertae sedis</taxon>
        <taxon>Mucoromycota</taxon>
        <taxon>Mortierellomycotina</taxon>
        <taxon>Mortierellomycetes</taxon>
        <taxon>Mortierellales</taxon>
        <taxon>Mortierellaceae</taxon>
        <taxon>Mortierella</taxon>
    </lineage>
</organism>
<reference evidence="2" key="1">
    <citation type="journal article" date="2020" name="Fungal Divers.">
        <title>Resolving the Mortierellaceae phylogeny through synthesis of multi-gene phylogenetics and phylogenomics.</title>
        <authorList>
            <person name="Vandepol N."/>
            <person name="Liber J."/>
            <person name="Desiro A."/>
            <person name="Na H."/>
            <person name="Kennedy M."/>
            <person name="Barry K."/>
            <person name="Grigoriev I.V."/>
            <person name="Miller A.N."/>
            <person name="O'Donnell K."/>
            <person name="Stajich J.E."/>
            <person name="Bonito G."/>
        </authorList>
    </citation>
    <scope>NUCLEOTIDE SEQUENCE</scope>
    <source>
        <strain evidence="2">NRRL 2591</strain>
    </source>
</reference>
<feature type="compositionally biased region" description="Polar residues" evidence="1">
    <location>
        <begin position="114"/>
        <end position="134"/>
    </location>
</feature>
<keyword evidence="3" id="KW-1185">Reference proteome</keyword>
<protein>
    <submittedName>
        <fullName evidence="2">Uncharacterized protein</fullName>
    </submittedName>
</protein>
<comment type="caution">
    <text evidence="2">The sequence shown here is derived from an EMBL/GenBank/DDBJ whole genome shotgun (WGS) entry which is preliminary data.</text>
</comment>
<evidence type="ECO:0000313" key="3">
    <source>
        <dbReference type="Proteomes" id="UP000723463"/>
    </source>
</evidence>
<proteinExistence type="predicted"/>
<accession>A0A9P6JXL3</accession>
<dbReference type="AlphaFoldDB" id="A0A9P6JXL3"/>
<evidence type="ECO:0000256" key="1">
    <source>
        <dbReference type="SAM" id="MobiDB-lite"/>
    </source>
</evidence>
<name>A0A9P6JXL3_9FUNG</name>
<evidence type="ECO:0000313" key="2">
    <source>
        <dbReference type="EMBL" id="KAF9537323.1"/>
    </source>
</evidence>
<dbReference type="Proteomes" id="UP000723463">
    <property type="component" value="Unassembled WGS sequence"/>
</dbReference>
<feature type="region of interest" description="Disordered" evidence="1">
    <location>
        <begin position="84"/>
        <end position="134"/>
    </location>
</feature>
<gene>
    <name evidence="2" type="ORF">EC957_008481</name>
</gene>
<sequence length="182" mass="19354">MTSQPTNNPPPGGKMTPKGKSVFNKLRNSAKRALHPSTKDDYSVVNAIAAVQVENSKILIRASRFTPDGPIIDALGKALGYSDSRGCSKNSWATSGDQGTNNLAPRDAPDRSDSSLPTTTASEETGNICRSLTTGSTSSTYVTQRALPPTRQTTFSQNVPKPVFRVALPKAGDRFTSTLQLA</sequence>